<dbReference type="Gene3D" id="3.30.200.20">
    <property type="entry name" value="Phosphorylase Kinase, domain 1"/>
    <property type="match status" value="1"/>
</dbReference>
<dbReference type="InterPro" id="IPR011009">
    <property type="entry name" value="Kinase-like_dom_sf"/>
</dbReference>
<dbReference type="PANTHER" id="PTHR48012">
    <property type="entry name" value="STERILE20-LIKE KINASE, ISOFORM B-RELATED"/>
    <property type="match status" value="1"/>
</dbReference>
<dbReference type="AlphaFoldDB" id="A0A8J5X6G9"/>
<evidence type="ECO:0000256" key="7">
    <source>
        <dbReference type="ARBA" id="ARBA00022840"/>
    </source>
</evidence>
<evidence type="ECO:0000313" key="14">
    <source>
        <dbReference type="Proteomes" id="UP000751190"/>
    </source>
</evidence>
<gene>
    <name evidence="13" type="ORF">KFE25_003754</name>
</gene>
<comment type="catalytic activity">
    <reaction evidence="9">
        <text>L-seryl-[protein] + ATP = O-phospho-L-seryl-[protein] + ADP + H(+)</text>
        <dbReference type="Rhea" id="RHEA:17989"/>
        <dbReference type="Rhea" id="RHEA-COMP:9863"/>
        <dbReference type="Rhea" id="RHEA-COMP:11604"/>
        <dbReference type="ChEBI" id="CHEBI:15378"/>
        <dbReference type="ChEBI" id="CHEBI:29999"/>
        <dbReference type="ChEBI" id="CHEBI:30616"/>
        <dbReference type="ChEBI" id="CHEBI:83421"/>
        <dbReference type="ChEBI" id="CHEBI:456216"/>
        <dbReference type="EC" id="2.7.11.1"/>
    </reaction>
</comment>
<feature type="non-terminal residue" evidence="13">
    <location>
        <position position="1"/>
    </location>
</feature>
<dbReference type="OrthoDB" id="8693905at2759"/>
<name>A0A8J5X6G9_DIALT</name>
<keyword evidence="14" id="KW-1185">Reference proteome</keyword>
<evidence type="ECO:0000256" key="8">
    <source>
        <dbReference type="ARBA" id="ARBA00047899"/>
    </source>
</evidence>
<dbReference type="InterPro" id="IPR050629">
    <property type="entry name" value="STE20/SPS1-PAK"/>
</dbReference>
<dbReference type="EC" id="2.7.11.1" evidence="2"/>
<dbReference type="PROSITE" id="PS00107">
    <property type="entry name" value="PROTEIN_KINASE_ATP"/>
    <property type="match status" value="1"/>
</dbReference>
<feature type="domain" description="Protein kinase" evidence="12">
    <location>
        <begin position="19"/>
        <end position="98"/>
    </location>
</feature>
<evidence type="ECO:0000256" key="2">
    <source>
        <dbReference type="ARBA" id="ARBA00012513"/>
    </source>
</evidence>
<evidence type="ECO:0000256" key="9">
    <source>
        <dbReference type="ARBA" id="ARBA00048679"/>
    </source>
</evidence>
<evidence type="ECO:0000256" key="4">
    <source>
        <dbReference type="ARBA" id="ARBA00022679"/>
    </source>
</evidence>
<reference evidence="13" key="1">
    <citation type="submission" date="2021-05" db="EMBL/GenBank/DDBJ databases">
        <title>The genome of the haptophyte Pavlova lutheri (Diacronema luteri, Pavlovales) - a model for lipid biosynthesis in eukaryotic algae.</title>
        <authorList>
            <person name="Hulatt C.J."/>
            <person name="Posewitz M.C."/>
        </authorList>
    </citation>
    <scope>NUCLEOTIDE SEQUENCE</scope>
    <source>
        <strain evidence="13">NIVA-4/92</strain>
    </source>
</reference>
<dbReference type="Proteomes" id="UP000751190">
    <property type="component" value="Unassembled WGS sequence"/>
</dbReference>
<keyword evidence="6" id="KW-0418">Kinase</keyword>
<sequence>MPGRPAERGGGAFDPRSAYELVHPVGRGSFGEVYKGVDKRSGETVAIKLIDLEAAEDEIDDIQKEIAMISACDSDYVTRYHASYIHGATLWIVMEFVD</sequence>
<keyword evidence="5 10" id="KW-0547">Nucleotide-binding</keyword>
<dbReference type="InterPro" id="IPR017441">
    <property type="entry name" value="Protein_kinase_ATP_BS"/>
</dbReference>
<dbReference type="PROSITE" id="PS50011">
    <property type="entry name" value="PROTEIN_KINASE_DOM"/>
    <property type="match status" value="1"/>
</dbReference>
<keyword evidence="11" id="KW-0175">Coiled coil</keyword>
<dbReference type="PANTHER" id="PTHR48012:SF10">
    <property type="entry name" value="FI20177P1"/>
    <property type="match status" value="1"/>
</dbReference>
<accession>A0A8J5X6G9</accession>
<proteinExistence type="inferred from homology"/>
<keyword evidence="4" id="KW-0808">Transferase</keyword>
<evidence type="ECO:0000259" key="12">
    <source>
        <dbReference type="PROSITE" id="PS50011"/>
    </source>
</evidence>
<evidence type="ECO:0000256" key="10">
    <source>
        <dbReference type="PROSITE-ProRule" id="PRU10141"/>
    </source>
</evidence>
<evidence type="ECO:0000256" key="1">
    <source>
        <dbReference type="ARBA" id="ARBA00008874"/>
    </source>
</evidence>
<comment type="caution">
    <text evidence="13">The sequence shown here is derived from an EMBL/GenBank/DDBJ whole genome shotgun (WGS) entry which is preliminary data.</text>
</comment>
<dbReference type="GO" id="GO:0004674">
    <property type="term" value="F:protein serine/threonine kinase activity"/>
    <property type="evidence" value="ECO:0007669"/>
    <property type="project" value="UniProtKB-KW"/>
</dbReference>
<dbReference type="EMBL" id="JAGTXO010000098">
    <property type="protein sequence ID" value="KAG8456927.1"/>
    <property type="molecule type" value="Genomic_DNA"/>
</dbReference>
<feature type="binding site" evidence="10">
    <location>
        <position position="48"/>
    </location>
    <ligand>
        <name>ATP</name>
        <dbReference type="ChEBI" id="CHEBI:30616"/>
    </ligand>
</feature>
<organism evidence="13 14">
    <name type="scientific">Diacronema lutheri</name>
    <name type="common">Unicellular marine alga</name>
    <name type="synonym">Monochrysis lutheri</name>
    <dbReference type="NCBI Taxonomy" id="2081491"/>
    <lineage>
        <taxon>Eukaryota</taxon>
        <taxon>Haptista</taxon>
        <taxon>Haptophyta</taxon>
        <taxon>Pavlovophyceae</taxon>
        <taxon>Pavlovales</taxon>
        <taxon>Pavlovaceae</taxon>
        <taxon>Diacronema</taxon>
    </lineage>
</organism>
<dbReference type="Pfam" id="PF00069">
    <property type="entry name" value="Pkinase"/>
    <property type="match status" value="1"/>
</dbReference>
<dbReference type="GO" id="GO:0005737">
    <property type="term" value="C:cytoplasm"/>
    <property type="evidence" value="ECO:0007669"/>
    <property type="project" value="TreeGrafter"/>
</dbReference>
<evidence type="ECO:0000313" key="13">
    <source>
        <dbReference type="EMBL" id="KAG8456927.1"/>
    </source>
</evidence>
<dbReference type="SUPFAM" id="SSF56112">
    <property type="entry name" value="Protein kinase-like (PK-like)"/>
    <property type="match status" value="1"/>
</dbReference>
<evidence type="ECO:0000256" key="5">
    <source>
        <dbReference type="ARBA" id="ARBA00022741"/>
    </source>
</evidence>
<evidence type="ECO:0000256" key="3">
    <source>
        <dbReference type="ARBA" id="ARBA00022527"/>
    </source>
</evidence>
<comment type="catalytic activity">
    <reaction evidence="8">
        <text>L-threonyl-[protein] + ATP = O-phospho-L-threonyl-[protein] + ADP + H(+)</text>
        <dbReference type="Rhea" id="RHEA:46608"/>
        <dbReference type="Rhea" id="RHEA-COMP:11060"/>
        <dbReference type="Rhea" id="RHEA-COMP:11605"/>
        <dbReference type="ChEBI" id="CHEBI:15378"/>
        <dbReference type="ChEBI" id="CHEBI:30013"/>
        <dbReference type="ChEBI" id="CHEBI:30616"/>
        <dbReference type="ChEBI" id="CHEBI:61977"/>
        <dbReference type="ChEBI" id="CHEBI:456216"/>
        <dbReference type="EC" id="2.7.11.1"/>
    </reaction>
</comment>
<comment type="similarity">
    <text evidence="1">Belongs to the protein kinase superfamily. STE Ser/Thr protein kinase family. STE20 subfamily.</text>
</comment>
<keyword evidence="3" id="KW-0723">Serine/threonine-protein kinase</keyword>
<dbReference type="GO" id="GO:0005524">
    <property type="term" value="F:ATP binding"/>
    <property type="evidence" value="ECO:0007669"/>
    <property type="project" value="UniProtKB-UniRule"/>
</dbReference>
<protein>
    <recommendedName>
        <fullName evidence="2">non-specific serine/threonine protein kinase</fullName>
        <ecNumber evidence="2">2.7.11.1</ecNumber>
    </recommendedName>
</protein>
<feature type="coiled-coil region" evidence="11">
    <location>
        <begin position="45"/>
        <end position="72"/>
    </location>
</feature>
<dbReference type="OMA" id="WTEICGI"/>
<evidence type="ECO:0000256" key="6">
    <source>
        <dbReference type="ARBA" id="ARBA00022777"/>
    </source>
</evidence>
<evidence type="ECO:0000256" key="11">
    <source>
        <dbReference type="SAM" id="Coils"/>
    </source>
</evidence>
<keyword evidence="7 10" id="KW-0067">ATP-binding</keyword>
<dbReference type="InterPro" id="IPR000719">
    <property type="entry name" value="Prot_kinase_dom"/>
</dbReference>